<keyword evidence="13" id="KW-1133">Transmembrane helix</keyword>
<dbReference type="SUPFAM" id="SSF55874">
    <property type="entry name" value="ATPase domain of HSP90 chaperone/DNA topoisomerase II/histidine kinase"/>
    <property type="match status" value="1"/>
</dbReference>
<dbReference type="InterPro" id="IPR003660">
    <property type="entry name" value="HAMP_dom"/>
</dbReference>
<dbReference type="RefSeq" id="WP_050726293.1">
    <property type="nucleotide sequence ID" value="NZ_CP012332.1"/>
</dbReference>
<accession>A0A0K1PEW7</accession>
<keyword evidence="8" id="KW-0547">Nucleotide-binding</keyword>
<dbReference type="SMART" id="SM00304">
    <property type="entry name" value="HAMP"/>
    <property type="match status" value="1"/>
</dbReference>
<dbReference type="InterPro" id="IPR003594">
    <property type="entry name" value="HATPase_dom"/>
</dbReference>
<dbReference type="InterPro" id="IPR036097">
    <property type="entry name" value="HisK_dim/P_sf"/>
</dbReference>
<evidence type="ECO:0000256" key="4">
    <source>
        <dbReference type="ARBA" id="ARBA00012438"/>
    </source>
</evidence>
<evidence type="ECO:0000256" key="9">
    <source>
        <dbReference type="ARBA" id="ARBA00022777"/>
    </source>
</evidence>
<evidence type="ECO:0000313" key="16">
    <source>
        <dbReference type="EMBL" id="AKU92073.1"/>
    </source>
</evidence>
<evidence type="ECO:0000256" key="1">
    <source>
        <dbReference type="ARBA" id="ARBA00000085"/>
    </source>
</evidence>
<evidence type="ECO:0000259" key="15">
    <source>
        <dbReference type="PROSITE" id="PS50885"/>
    </source>
</evidence>
<keyword evidence="6" id="KW-0597">Phosphoprotein</keyword>
<keyword evidence="7" id="KW-0808">Transferase</keyword>
<comment type="catalytic activity">
    <reaction evidence="1">
        <text>ATP + protein L-histidine = ADP + protein N-phospho-L-histidine.</text>
        <dbReference type="EC" id="2.7.13.3"/>
    </reaction>
</comment>
<evidence type="ECO:0000256" key="12">
    <source>
        <dbReference type="ARBA" id="ARBA00023136"/>
    </source>
</evidence>
<evidence type="ECO:0000259" key="14">
    <source>
        <dbReference type="PROSITE" id="PS50109"/>
    </source>
</evidence>
<organism evidence="16 17">
    <name type="scientific">Vulgatibacter incomptus</name>
    <dbReference type="NCBI Taxonomy" id="1391653"/>
    <lineage>
        <taxon>Bacteria</taxon>
        <taxon>Pseudomonadati</taxon>
        <taxon>Myxococcota</taxon>
        <taxon>Myxococcia</taxon>
        <taxon>Myxococcales</taxon>
        <taxon>Cystobacterineae</taxon>
        <taxon>Vulgatibacteraceae</taxon>
        <taxon>Vulgatibacter</taxon>
    </lineage>
</organism>
<evidence type="ECO:0000256" key="13">
    <source>
        <dbReference type="SAM" id="Phobius"/>
    </source>
</evidence>
<dbReference type="SMART" id="SM00387">
    <property type="entry name" value="HATPase_c"/>
    <property type="match status" value="1"/>
</dbReference>
<keyword evidence="5" id="KW-1003">Cell membrane</keyword>
<dbReference type="SUPFAM" id="SSF55785">
    <property type="entry name" value="PYP-like sensor domain (PAS domain)"/>
    <property type="match status" value="1"/>
</dbReference>
<gene>
    <name evidence="16" type="ORF">AKJ08_2460</name>
</gene>
<dbReference type="PROSITE" id="PS50885">
    <property type="entry name" value="HAMP"/>
    <property type="match status" value="1"/>
</dbReference>
<feature type="transmembrane region" description="Helical" evidence="13">
    <location>
        <begin position="9"/>
        <end position="27"/>
    </location>
</feature>
<dbReference type="InterPro" id="IPR004358">
    <property type="entry name" value="Sig_transdc_His_kin-like_C"/>
</dbReference>
<keyword evidence="9" id="KW-0418">Kinase</keyword>
<evidence type="ECO:0000313" key="17">
    <source>
        <dbReference type="Proteomes" id="UP000055590"/>
    </source>
</evidence>
<keyword evidence="10" id="KW-0067">ATP-binding</keyword>
<dbReference type="Gene3D" id="3.30.565.10">
    <property type="entry name" value="Histidine kinase-like ATPase, C-terminal domain"/>
    <property type="match status" value="1"/>
</dbReference>
<evidence type="ECO:0000256" key="2">
    <source>
        <dbReference type="ARBA" id="ARBA00004236"/>
    </source>
</evidence>
<reference evidence="16 17" key="1">
    <citation type="submission" date="2015-08" db="EMBL/GenBank/DDBJ databases">
        <authorList>
            <person name="Babu N.S."/>
            <person name="Beckwith C.J."/>
            <person name="Beseler K.G."/>
            <person name="Brison A."/>
            <person name="Carone J.V."/>
            <person name="Caskin T.P."/>
            <person name="Diamond M."/>
            <person name="Durham M.E."/>
            <person name="Foxe J.M."/>
            <person name="Go M."/>
            <person name="Henderson B.A."/>
            <person name="Jones I.B."/>
            <person name="McGettigan J.A."/>
            <person name="Micheletti S.J."/>
            <person name="Nasrallah M.E."/>
            <person name="Ortiz D."/>
            <person name="Piller C.R."/>
            <person name="Privatt S.R."/>
            <person name="Schneider S.L."/>
            <person name="Sharp S."/>
            <person name="Smith T.C."/>
            <person name="Stanton J.D."/>
            <person name="Ullery H.E."/>
            <person name="Wilson R.J."/>
            <person name="Serrano M.G."/>
            <person name="Buck G."/>
            <person name="Lee V."/>
            <person name="Wang Y."/>
            <person name="Carvalho R."/>
            <person name="Voegtly L."/>
            <person name="Shi R."/>
            <person name="Duckworth R."/>
            <person name="Johnson A."/>
            <person name="Loviza R."/>
            <person name="Walstead R."/>
            <person name="Shah Z."/>
            <person name="Kiflezghi M."/>
            <person name="Wade K."/>
            <person name="Ball S.L."/>
            <person name="Bradley K.W."/>
            <person name="Asai D.J."/>
            <person name="Bowman C.A."/>
            <person name="Russell D.A."/>
            <person name="Pope W.H."/>
            <person name="Jacobs-Sera D."/>
            <person name="Hendrix R.W."/>
            <person name="Hatfull G.F."/>
        </authorList>
    </citation>
    <scope>NUCLEOTIDE SEQUENCE [LARGE SCALE GENOMIC DNA]</scope>
    <source>
        <strain evidence="16 17">DSM 27710</strain>
    </source>
</reference>
<keyword evidence="12 13" id="KW-0472">Membrane</keyword>
<dbReference type="InterPro" id="IPR050351">
    <property type="entry name" value="BphY/WalK/GraS-like"/>
</dbReference>
<dbReference type="GO" id="GO:0005886">
    <property type="term" value="C:plasma membrane"/>
    <property type="evidence" value="ECO:0007669"/>
    <property type="project" value="UniProtKB-SubCell"/>
</dbReference>
<dbReference type="Gene3D" id="3.30.450.20">
    <property type="entry name" value="PAS domain"/>
    <property type="match status" value="1"/>
</dbReference>
<protein>
    <recommendedName>
        <fullName evidence="4">histidine kinase</fullName>
        <ecNumber evidence="4">2.7.13.3</ecNumber>
    </recommendedName>
</protein>
<feature type="transmembrane region" description="Helical" evidence="13">
    <location>
        <begin position="33"/>
        <end position="51"/>
    </location>
</feature>
<evidence type="ECO:0000256" key="3">
    <source>
        <dbReference type="ARBA" id="ARBA00004314"/>
    </source>
</evidence>
<dbReference type="FunFam" id="1.10.287.130:FF:000001">
    <property type="entry name" value="Two-component sensor histidine kinase"/>
    <property type="match status" value="1"/>
</dbReference>
<dbReference type="PANTHER" id="PTHR42878">
    <property type="entry name" value="TWO-COMPONENT HISTIDINE KINASE"/>
    <property type="match status" value="1"/>
</dbReference>
<feature type="domain" description="HAMP" evidence="15">
    <location>
        <begin position="52"/>
        <end position="104"/>
    </location>
</feature>
<evidence type="ECO:0000256" key="8">
    <source>
        <dbReference type="ARBA" id="ARBA00022741"/>
    </source>
</evidence>
<dbReference type="CDD" id="cd00082">
    <property type="entry name" value="HisKA"/>
    <property type="match status" value="1"/>
</dbReference>
<dbReference type="Proteomes" id="UP000055590">
    <property type="component" value="Chromosome"/>
</dbReference>
<dbReference type="EC" id="2.7.13.3" evidence="4"/>
<dbReference type="SUPFAM" id="SSF47384">
    <property type="entry name" value="Homodimeric domain of signal transducing histidine kinase"/>
    <property type="match status" value="1"/>
</dbReference>
<dbReference type="Gene3D" id="1.10.287.130">
    <property type="match status" value="1"/>
</dbReference>
<dbReference type="GO" id="GO:0005524">
    <property type="term" value="F:ATP binding"/>
    <property type="evidence" value="ECO:0007669"/>
    <property type="project" value="UniProtKB-KW"/>
</dbReference>
<keyword evidence="11" id="KW-0902">Two-component regulatory system</keyword>
<keyword evidence="13" id="KW-0812">Transmembrane</keyword>
<dbReference type="FunFam" id="3.30.565.10:FF:000023">
    <property type="entry name" value="PAS domain-containing sensor histidine kinase"/>
    <property type="match status" value="1"/>
</dbReference>
<dbReference type="GO" id="GO:0045121">
    <property type="term" value="C:membrane raft"/>
    <property type="evidence" value="ECO:0007669"/>
    <property type="project" value="UniProtKB-SubCell"/>
</dbReference>
<dbReference type="PRINTS" id="PR00344">
    <property type="entry name" value="BCTRLSENSOR"/>
</dbReference>
<dbReference type="GO" id="GO:0000155">
    <property type="term" value="F:phosphorelay sensor kinase activity"/>
    <property type="evidence" value="ECO:0007669"/>
    <property type="project" value="InterPro"/>
</dbReference>
<dbReference type="SMART" id="SM00388">
    <property type="entry name" value="HisKA"/>
    <property type="match status" value="1"/>
</dbReference>
<dbReference type="InterPro" id="IPR005467">
    <property type="entry name" value="His_kinase_dom"/>
</dbReference>
<keyword evidence="17" id="KW-1185">Reference proteome</keyword>
<dbReference type="Pfam" id="PF00512">
    <property type="entry name" value="HisKA"/>
    <property type="match status" value="1"/>
</dbReference>
<dbReference type="InterPro" id="IPR036890">
    <property type="entry name" value="HATPase_C_sf"/>
</dbReference>
<evidence type="ECO:0000256" key="6">
    <source>
        <dbReference type="ARBA" id="ARBA00022553"/>
    </source>
</evidence>
<dbReference type="PROSITE" id="PS50109">
    <property type="entry name" value="HIS_KIN"/>
    <property type="match status" value="1"/>
</dbReference>
<evidence type="ECO:0000256" key="7">
    <source>
        <dbReference type="ARBA" id="ARBA00022679"/>
    </source>
</evidence>
<sequence>MNRSRVERLVAAQIVASVILIGVLLAGASRGPLFALTLAIALLAGVSGVLIGRSSRELKRITDAAQRIANGDAAARPPEAQTEGLSALSWAVGRMAEQLASQVERISSQRELLEGVLTGMEDSILVLRPNGRLLLANHPAQKLFRLPWGRTERPFSDLVRVPGLLEAVQRASRGEPAPIDEVLPGPPRRELVGRAAPLSPGGEAAIVVVVRDVTELRRLEAVRRDFVASASHELRTPVAALRGYAETLASGALDDRDAAERFVAGMFRQAQRLSALIDGLLDLSRIESGSMALEPETVEVCDAIHHLADGARERAESKGLTLVVKDASPTLTAFADPRAIEIVVGNLLENAIKYTPSGGTVTIAARAEDDASIRIDVRDTGPGIDPLHQPRIFERFYRVDAGRDRDVGGTGLGLAISKHLAQQSGGDVGLESRPGGGCRFWVRLPSAAASQASASASAT</sequence>
<dbReference type="GO" id="GO:0007234">
    <property type="term" value="P:osmosensory signaling via phosphorelay pathway"/>
    <property type="evidence" value="ECO:0007669"/>
    <property type="project" value="TreeGrafter"/>
</dbReference>
<dbReference type="PANTHER" id="PTHR42878:SF7">
    <property type="entry name" value="SENSOR HISTIDINE KINASE GLRK"/>
    <property type="match status" value="1"/>
</dbReference>
<evidence type="ECO:0000256" key="11">
    <source>
        <dbReference type="ARBA" id="ARBA00023012"/>
    </source>
</evidence>
<proteinExistence type="predicted"/>
<dbReference type="KEGG" id="vin:AKJ08_2460"/>
<dbReference type="AlphaFoldDB" id="A0A0K1PEW7"/>
<dbReference type="CDD" id="cd00075">
    <property type="entry name" value="HATPase"/>
    <property type="match status" value="1"/>
</dbReference>
<dbReference type="InterPro" id="IPR003661">
    <property type="entry name" value="HisK_dim/P_dom"/>
</dbReference>
<name>A0A0K1PEW7_9BACT</name>
<dbReference type="GO" id="GO:0030295">
    <property type="term" value="F:protein kinase activator activity"/>
    <property type="evidence" value="ECO:0007669"/>
    <property type="project" value="TreeGrafter"/>
</dbReference>
<evidence type="ECO:0000256" key="5">
    <source>
        <dbReference type="ARBA" id="ARBA00022475"/>
    </source>
</evidence>
<dbReference type="GO" id="GO:0000156">
    <property type="term" value="F:phosphorelay response regulator activity"/>
    <property type="evidence" value="ECO:0007669"/>
    <property type="project" value="TreeGrafter"/>
</dbReference>
<dbReference type="Gene3D" id="6.10.340.10">
    <property type="match status" value="1"/>
</dbReference>
<feature type="domain" description="Histidine kinase" evidence="14">
    <location>
        <begin position="229"/>
        <end position="448"/>
    </location>
</feature>
<dbReference type="InterPro" id="IPR035965">
    <property type="entry name" value="PAS-like_dom_sf"/>
</dbReference>
<comment type="subcellular location">
    <subcellularLocation>
        <location evidence="2">Cell membrane</location>
    </subcellularLocation>
    <subcellularLocation>
        <location evidence="3">Membrane raft</location>
        <topology evidence="3">Multi-pass membrane protein</topology>
    </subcellularLocation>
</comment>
<dbReference type="EMBL" id="CP012332">
    <property type="protein sequence ID" value="AKU92073.1"/>
    <property type="molecule type" value="Genomic_DNA"/>
</dbReference>
<dbReference type="Pfam" id="PF02518">
    <property type="entry name" value="HATPase_c"/>
    <property type="match status" value="1"/>
</dbReference>
<evidence type="ECO:0000256" key="10">
    <source>
        <dbReference type="ARBA" id="ARBA00022840"/>
    </source>
</evidence>
<dbReference type="STRING" id="1391653.AKJ08_2460"/>